<dbReference type="GO" id="GO:0008641">
    <property type="term" value="F:ubiquitin-like modifier activating enzyme activity"/>
    <property type="evidence" value="ECO:0007669"/>
    <property type="project" value="InterPro"/>
</dbReference>
<comment type="subunit">
    <text evidence="7">Homodimer. Forms a stable heterotetrameric complex of 2 MoeB and 2 MoaD during adenylation of MoaD.</text>
</comment>
<dbReference type="GO" id="GO:0004792">
    <property type="term" value="F:thiosulfate-cyanide sulfurtransferase activity"/>
    <property type="evidence" value="ECO:0007669"/>
    <property type="project" value="TreeGrafter"/>
</dbReference>
<dbReference type="AlphaFoldDB" id="A0A2S0PFD6"/>
<sequence>MILPPLVAPDATLSSAELTSYSRHLLMPGFGPDGQRRLKHSRVLVIGAGGLGSPVLLYLGAAGVGTLGVIDFDVVEASNLQRQILHGVADIGQPKTGSAVRALRERNPWIHVRSHRERFDAGNARALLADYDLVVDCSDNFASRYLVNDSCVLAGKPYVWGAIFRFEGQVSVFWEQAPGGAGPNYRDLYPSPPLPARTPSCAEGGVLGVLCGTIGTLMATEAIKLITGIGTSLLGRLLIYDALDMSLRCLPLRRAPQREVVTGLGEYPAGRGAAGEGDAPVPSLRAQELQQLLARHEPVVLIDIRERFEWDIVRIDGARHIPRDELIRQDVLETLDKSAAIVLHCKHGLRSRQVLRDMQGHGFRNVKHLDGGIIAWIRDVEPGLPCY</sequence>
<dbReference type="InterPro" id="IPR000594">
    <property type="entry name" value="ThiF_NAD_FAD-bd"/>
</dbReference>
<dbReference type="CDD" id="cd00757">
    <property type="entry name" value="ThiF_MoeB_HesA_family"/>
    <property type="match status" value="1"/>
</dbReference>
<dbReference type="GO" id="GO:0005524">
    <property type="term" value="F:ATP binding"/>
    <property type="evidence" value="ECO:0007669"/>
    <property type="project" value="UniProtKB-KW"/>
</dbReference>
<keyword evidence="14" id="KW-0548">Nucleotidyltransferase</keyword>
<dbReference type="CDD" id="cd00158">
    <property type="entry name" value="RHOD"/>
    <property type="match status" value="1"/>
</dbReference>
<reference evidence="14 15" key="1">
    <citation type="submission" date="2018-04" db="EMBL/GenBank/DDBJ databases">
        <title>Denitrifier Microvirgula.</title>
        <authorList>
            <person name="Anderson E."/>
            <person name="Jang J."/>
            <person name="Ishii S."/>
        </authorList>
    </citation>
    <scope>NUCLEOTIDE SEQUENCE [LARGE SCALE GENOMIC DNA]</scope>
    <source>
        <strain evidence="14 15">BE2.4</strain>
    </source>
</reference>
<dbReference type="InterPro" id="IPR001763">
    <property type="entry name" value="Rhodanese-like_dom"/>
</dbReference>
<evidence type="ECO:0000256" key="10">
    <source>
        <dbReference type="ARBA" id="ARBA00075110"/>
    </source>
</evidence>
<comment type="similarity">
    <text evidence="1">Belongs to the HesA/MoeB/ThiF family.</text>
</comment>
<dbReference type="Pfam" id="PF00581">
    <property type="entry name" value="Rhodanese"/>
    <property type="match status" value="1"/>
</dbReference>
<dbReference type="GO" id="GO:0005829">
    <property type="term" value="C:cytosol"/>
    <property type="evidence" value="ECO:0007669"/>
    <property type="project" value="TreeGrafter"/>
</dbReference>
<evidence type="ECO:0000256" key="9">
    <source>
        <dbReference type="ARBA" id="ARBA00073635"/>
    </source>
</evidence>
<dbReference type="RefSeq" id="WP_107890341.1">
    <property type="nucleotide sequence ID" value="NZ_CP028519.1"/>
</dbReference>
<dbReference type="PROSITE" id="PS50206">
    <property type="entry name" value="RHODANESE_3"/>
    <property type="match status" value="1"/>
</dbReference>
<proteinExistence type="inferred from homology"/>
<evidence type="ECO:0000256" key="8">
    <source>
        <dbReference type="ARBA" id="ARBA00066884"/>
    </source>
</evidence>
<feature type="domain" description="Rhodanese" evidence="13">
    <location>
        <begin position="295"/>
        <end position="385"/>
    </location>
</feature>
<evidence type="ECO:0000256" key="2">
    <source>
        <dbReference type="ARBA" id="ARBA00022679"/>
    </source>
</evidence>
<dbReference type="Pfam" id="PF00899">
    <property type="entry name" value="ThiF"/>
    <property type="match status" value="1"/>
</dbReference>
<name>A0A2S0PFD6_9NEIS</name>
<keyword evidence="15" id="KW-1185">Reference proteome</keyword>
<organism evidence="14 15">
    <name type="scientific">Microvirgula aerodenitrificans</name>
    <dbReference type="NCBI Taxonomy" id="57480"/>
    <lineage>
        <taxon>Bacteria</taxon>
        <taxon>Pseudomonadati</taxon>
        <taxon>Pseudomonadota</taxon>
        <taxon>Betaproteobacteria</taxon>
        <taxon>Neisseriales</taxon>
        <taxon>Aquaspirillaceae</taxon>
        <taxon>Microvirgula</taxon>
    </lineage>
</organism>
<evidence type="ECO:0000256" key="6">
    <source>
        <dbReference type="ARBA" id="ARBA00055169"/>
    </source>
</evidence>
<evidence type="ECO:0000256" key="5">
    <source>
        <dbReference type="ARBA" id="ARBA00052218"/>
    </source>
</evidence>
<dbReference type="Proteomes" id="UP000244173">
    <property type="component" value="Chromosome"/>
</dbReference>
<comment type="function">
    <text evidence="6">Catalyzes the adenylation by ATP of the carboxyl group of the C-terminal glycine of sulfur carrier protein MoaD.</text>
</comment>
<dbReference type="NCBIfam" id="NF004281">
    <property type="entry name" value="PRK05690.1"/>
    <property type="match status" value="1"/>
</dbReference>
<keyword evidence="3" id="KW-0547">Nucleotide-binding</keyword>
<dbReference type="SUPFAM" id="SSF69572">
    <property type="entry name" value="Activating enzymes of the ubiquitin-like proteins"/>
    <property type="match status" value="1"/>
</dbReference>
<evidence type="ECO:0000256" key="12">
    <source>
        <dbReference type="ARBA" id="ARBA00078531"/>
    </source>
</evidence>
<evidence type="ECO:0000313" key="14">
    <source>
        <dbReference type="EMBL" id="AVY96086.1"/>
    </source>
</evidence>
<keyword evidence="4" id="KW-0067">ATP-binding</keyword>
<evidence type="ECO:0000256" key="7">
    <source>
        <dbReference type="ARBA" id="ARBA00063809"/>
    </source>
</evidence>
<protein>
    <recommendedName>
        <fullName evidence="9">Molybdopterin-synthase adenylyltransferase</fullName>
        <ecNumber evidence="8">2.7.7.80</ecNumber>
    </recommendedName>
    <alternativeName>
        <fullName evidence="12">MoaD protein adenylase</fullName>
    </alternativeName>
    <alternativeName>
        <fullName evidence="10">Molybdopterin-converting factor subunit 1 adenylase</fullName>
    </alternativeName>
    <alternativeName>
        <fullName evidence="11">Sulfur carrier protein MoaD adenylyltransferase</fullName>
    </alternativeName>
</protein>
<evidence type="ECO:0000259" key="13">
    <source>
        <dbReference type="PROSITE" id="PS50206"/>
    </source>
</evidence>
<dbReference type="OrthoDB" id="9804286at2"/>
<dbReference type="KEGG" id="maer:DAI18_12680"/>
<comment type="catalytic activity">
    <reaction evidence="5">
        <text>[molybdopterin-synthase sulfur-carrier protein]-C-terminal Gly-Gly + ATP + H(+) = [molybdopterin-synthase sulfur-carrier protein]-C-terminal Gly-Gly-AMP + diphosphate</text>
        <dbReference type="Rhea" id="RHEA:43616"/>
        <dbReference type="Rhea" id="RHEA-COMP:12159"/>
        <dbReference type="Rhea" id="RHEA-COMP:12202"/>
        <dbReference type="ChEBI" id="CHEBI:15378"/>
        <dbReference type="ChEBI" id="CHEBI:30616"/>
        <dbReference type="ChEBI" id="CHEBI:33019"/>
        <dbReference type="ChEBI" id="CHEBI:90618"/>
        <dbReference type="ChEBI" id="CHEBI:90778"/>
        <dbReference type="EC" id="2.7.7.80"/>
    </reaction>
</comment>
<dbReference type="EC" id="2.7.7.80" evidence="8"/>
<dbReference type="InterPro" id="IPR035985">
    <property type="entry name" value="Ubiquitin-activating_enz"/>
</dbReference>
<keyword evidence="2 14" id="KW-0808">Transferase</keyword>
<dbReference type="EMBL" id="CP028519">
    <property type="protein sequence ID" value="AVY96086.1"/>
    <property type="molecule type" value="Genomic_DNA"/>
</dbReference>
<dbReference type="InterPro" id="IPR045886">
    <property type="entry name" value="ThiF/MoeB/HesA"/>
</dbReference>
<gene>
    <name evidence="14" type="ORF">DAI18_12680</name>
</gene>
<evidence type="ECO:0000256" key="4">
    <source>
        <dbReference type="ARBA" id="ARBA00022840"/>
    </source>
</evidence>
<dbReference type="STRING" id="1122240.GCA_000620105_01772"/>
<dbReference type="FunFam" id="3.40.50.720:FF:000033">
    <property type="entry name" value="Adenylyltransferase and sulfurtransferase MOCS3"/>
    <property type="match status" value="1"/>
</dbReference>
<evidence type="ECO:0000256" key="1">
    <source>
        <dbReference type="ARBA" id="ARBA00009919"/>
    </source>
</evidence>
<dbReference type="GO" id="GO:0008146">
    <property type="term" value="F:sulfotransferase activity"/>
    <property type="evidence" value="ECO:0007669"/>
    <property type="project" value="TreeGrafter"/>
</dbReference>
<dbReference type="Gene3D" id="3.40.250.10">
    <property type="entry name" value="Rhodanese-like domain"/>
    <property type="match status" value="1"/>
</dbReference>
<accession>A0A2S0PFD6</accession>
<dbReference type="GO" id="GO:0061605">
    <property type="term" value="F:molybdopterin-synthase adenylyltransferase activity"/>
    <property type="evidence" value="ECO:0007669"/>
    <property type="project" value="UniProtKB-EC"/>
</dbReference>
<dbReference type="InterPro" id="IPR036873">
    <property type="entry name" value="Rhodanese-like_dom_sf"/>
</dbReference>
<dbReference type="PANTHER" id="PTHR10953">
    <property type="entry name" value="UBIQUITIN-ACTIVATING ENZYME E1"/>
    <property type="match status" value="1"/>
</dbReference>
<evidence type="ECO:0000256" key="11">
    <source>
        <dbReference type="ARBA" id="ARBA00075328"/>
    </source>
</evidence>
<dbReference type="Gene3D" id="3.40.50.720">
    <property type="entry name" value="NAD(P)-binding Rossmann-like Domain"/>
    <property type="match status" value="1"/>
</dbReference>
<evidence type="ECO:0000256" key="3">
    <source>
        <dbReference type="ARBA" id="ARBA00022741"/>
    </source>
</evidence>
<evidence type="ECO:0000313" key="15">
    <source>
        <dbReference type="Proteomes" id="UP000244173"/>
    </source>
</evidence>
<dbReference type="PANTHER" id="PTHR10953:SF102">
    <property type="entry name" value="ADENYLYLTRANSFERASE AND SULFURTRANSFERASE MOCS3"/>
    <property type="match status" value="1"/>
</dbReference>
<dbReference type="SMART" id="SM00450">
    <property type="entry name" value="RHOD"/>
    <property type="match status" value="1"/>
</dbReference>